<name>A0A6G1QWC5_CHAAH</name>
<dbReference type="InterPro" id="IPR036875">
    <property type="entry name" value="Znf_CCHC_sf"/>
</dbReference>
<keyword evidence="1" id="KW-0863">Zinc-finger</keyword>
<protein>
    <recommendedName>
        <fullName evidence="3">CCHC-type domain-containing protein</fullName>
    </recommendedName>
</protein>
<feature type="domain" description="CCHC-type" evidence="3">
    <location>
        <begin position="375"/>
        <end position="389"/>
    </location>
</feature>
<dbReference type="PANTHER" id="PTHR46888">
    <property type="entry name" value="ZINC KNUCKLE DOMAINCONTAINING PROTEIN-RELATED"/>
    <property type="match status" value="1"/>
</dbReference>
<dbReference type="Proteomes" id="UP000503349">
    <property type="component" value="Chromosome 1"/>
</dbReference>
<evidence type="ECO:0000256" key="2">
    <source>
        <dbReference type="SAM" id="Coils"/>
    </source>
</evidence>
<dbReference type="AlphaFoldDB" id="A0A6G1QWC5"/>
<keyword evidence="1" id="KW-0479">Metal-binding</keyword>
<reference evidence="4 5" key="1">
    <citation type="submission" date="2019-02" db="EMBL/GenBank/DDBJ databases">
        <title>Opniocepnalus argus genome.</title>
        <authorList>
            <person name="Zhou C."/>
            <person name="Xiao S."/>
        </authorList>
    </citation>
    <scope>NUCLEOTIDE SEQUENCE [LARGE SCALE GENOMIC DNA]</scope>
    <source>
        <strain evidence="4">OARG1902GOOAL</strain>
        <tissue evidence="4">Muscle</tissue>
    </source>
</reference>
<feature type="coiled-coil region" evidence="2">
    <location>
        <begin position="120"/>
        <end position="154"/>
    </location>
</feature>
<dbReference type="SUPFAM" id="SSF47353">
    <property type="entry name" value="Retrovirus capsid dimerization domain-like"/>
    <property type="match status" value="1"/>
</dbReference>
<dbReference type="GO" id="GO:0003676">
    <property type="term" value="F:nucleic acid binding"/>
    <property type="evidence" value="ECO:0007669"/>
    <property type="project" value="InterPro"/>
</dbReference>
<dbReference type="Gene3D" id="4.10.60.10">
    <property type="entry name" value="Zinc finger, CCHC-type"/>
    <property type="match status" value="1"/>
</dbReference>
<proteinExistence type="predicted"/>
<accession>A0A6G1QWC5</accession>
<dbReference type="SUPFAM" id="SSF57756">
    <property type="entry name" value="Retrovirus zinc finger-like domains"/>
    <property type="match status" value="1"/>
</dbReference>
<dbReference type="InterPro" id="IPR001878">
    <property type="entry name" value="Znf_CCHC"/>
</dbReference>
<evidence type="ECO:0000259" key="3">
    <source>
        <dbReference type="PROSITE" id="PS50158"/>
    </source>
</evidence>
<dbReference type="Gene3D" id="1.10.4020.10">
    <property type="entry name" value="DNA breaking-rejoining enzymes"/>
    <property type="match status" value="1"/>
</dbReference>
<evidence type="ECO:0000313" key="4">
    <source>
        <dbReference type="EMBL" id="KAF3706922.1"/>
    </source>
</evidence>
<dbReference type="EMBL" id="CM015712">
    <property type="protein sequence ID" value="KAF3706922.1"/>
    <property type="molecule type" value="Genomic_DNA"/>
</dbReference>
<dbReference type="InterPro" id="IPR038269">
    <property type="entry name" value="SCAN_sf"/>
</dbReference>
<dbReference type="PROSITE" id="PS50158">
    <property type="entry name" value="ZF_CCHC"/>
    <property type="match status" value="1"/>
</dbReference>
<dbReference type="Pfam" id="PF02023">
    <property type="entry name" value="SCAN"/>
    <property type="match status" value="1"/>
</dbReference>
<gene>
    <name evidence="4" type="ORF">EXN66_Car000093</name>
</gene>
<keyword evidence="1" id="KW-0862">Zinc</keyword>
<organism evidence="4 5">
    <name type="scientific">Channa argus</name>
    <name type="common">Northern snakehead</name>
    <name type="synonym">Ophicephalus argus</name>
    <dbReference type="NCBI Taxonomy" id="215402"/>
    <lineage>
        <taxon>Eukaryota</taxon>
        <taxon>Metazoa</taxon>
        <taxon>Chordata</taxon>
        <taxon>Craniata</taxon>
        <taxon>Vertebrata</taxon>
        <taxon>Euteleostomi</taxon>
        <taxon>Actinopterygii</taxon>
        <taxon>Neopterygii</taxon>
        <taxon>Teleostei</taxon>
        <taxon>Neoteleostei</taxon>
        <taxon>Acanthomorphata</taxon>
        <taxon>Anabantaria</taxon>
        <taxon>Anabantiformes</taxon>
        <taxon>Channoidei</taxon>
        <taxon>Channidae</taxon>
        <taxon>Channa</taxon>
    </lineage>
</organism>
<dbReference type="InterPro" id="IPR003309">
    <property type="entry name" value="SCAN_dom"/>
</dbReference>
<reference evidence="5" key="2">
    <citation type="submission" date="2019-02" db="EMBL/GenBank/DDBJ databases">
        <title>Opniocepnalus argus Var Kimnra genome.</title>
        <authorList>
            <person name="Zhou C."/>
            <person name="Xiao S."/>
        </authorList>
    </citation>
    <scope>NUCLEOTIDE SEQUENCE [LARGE SCALE GENOMIC DNA]</scope>
</reference>
<sequence>MEFNMDEFTINPTIEKLQRCTKADLFLIASFFDVPVPLNARKAEVRAILSEKLVEEGVVTMPKPKQKVMTPERLQAGMEAMAAISQSAFSSPVGGEAKAPTRPPAVCVDPLSLLQAGVDKEELKLALRLKEVDLETKTREVELMHLRIRALELEKATEASTPSRVRSPSTTTSDQFDVSRHIALVPPFRETEVDCYFNAFERIAATLKWPKDVWSLLLQCKLVGKAQEVCASLSVEDSLNYDVVKTTVLPMSLFLRHIGKGLDPVKNLPTKKSVLFDKWCTASKVTEFEQLRELMLLEEFKTCLPERIVVYLNEQKVDFLSKAAVLADEFVLTHRVVFPYVHGENKLTGSPDKKNNLSSKTPQCANPSFSEGRECFYCHKSGHLIASCPVLQRKELSKSARRPKTVGFIRSAPATIPVHSLPEKTGSDSHKADESYKPFILEGLVSLTEGEKDQVPVNILRDTGASQSLILSNVLPFSSDSFCGSDALIGILKCAL</sequence>
<dbReference type="PANTHER" id="PTHR46888:SF13">
    <property type="entry name" value="RIBONUCLEASE H"/>
    <property type="match status" value="1"/>
</dbReference>
<keyword evidence="5" id="KW-1185">Reference proteome</keyword>
<dbReference type="GO" id="GO:0008270">
    <property type="term" value="F:zinc ion binding"/>
    <property type="evidence" value="ECO:0007669"/>
    <property type="project" value="UniProtKB-KW"/>
</dbReference>
<evidence type="ECO:0000313" key="5">
    <source>
        <dbReference type="Proteomes" id="UP000503349"/>
    </source>
</evidence>
<evidence type="ECO:0000256" key="1">
    <source>
        <dbReference type="PROSITE-ProRule" id="PRU00047"/>
    </source>
</evidence>
<keyword evidence="2" id="KW-0175">Coiled coil</keyword>